<dbReference type="CDD" id="cd00093">
    <property type="entry name" value="HTH_XRE"/>
    <property type="match status" value="1"/>
</dbReference>
<protein>
    <submittedName>
        <fullName evidence="2">Cro/C1-type HTH DNA-binding domain-containing protein</fullName>
    </submittedName>
</protein>
<keyword evidence="3" id="KW-1185">Reference proteome</keyword>
<dbReference type="SMART" id="SM00530">
    <property type="entry name" value="HTH_XRE"/>
    <property type="match status" value="1"/>
</dbReference>
<dbReference type="PROSITE" id="PS50943">
    <property type="entry name" value="HTH_CROC1"/>
    <property type="match status" value="1"/>
</dbReference>
<dbReference type="Proteomes" id="UP000192790">
    <property type="component" value="Unassembled WGS sequence"/>
</dbReference>
<dbReference type="InterPro" id="IPR001387">
    <property type="entry name" value="Cro/C1-type_HTH"/>
</dbReference>
<dbReference type="AlphaFoldDB" id="A0A1W2C957"/>
<reference evidence="2 3" key="1">
    <citation type="submission" date="2017-04" db="EMBL/GenBank/DDBJ databases">
        <authorList>
            <person name="Afonso C.L."/>
            <person name="Miller P.J."/>
            <person name="Scott M.A."/>
            <person name="Spackman E."/>
            <person name="Goraichik I."/>
            <person name="Dimitrov K.M."/>
            <person name="Suarez D.L."/>
            <person name="Swayne D.E."/>
        </authorList>
    </citation>
    <scope>NUCLEOTIDE SEQUENCE [LARGE SCALE GENOMIC DNA]</scope>
    <source>
        <strain evidence="2 3">DSM 12816</strain>
    </source>
</reference>
<dbReference type="GO" id="GO:0003677">
    <property type="term" value="F:DNA binding"/>
    <property type="evidence" value="ECO:0007669"/>
    <property type="project" value="UniProtKB-KW"/>
</dbReference>
<proteinExistence type="predicted"/>
<sequence>MTYSEIIIMRISSICRQRGIAYNKLASMSGLNQSTIDNIVRGVTKDPRIQTLHRIAIGMNMTLAEFLDFKELNEFSFVK</sequence>
<feature type="domain" description="HTH cro/C1-type" evidence="1">
    <location>
        <begin position="25"/>
        <end position="66"/>
    </location>
</feature>
<dbReference type="Gene3D" id="1.10.260.40">
    <property type="entry name" value="lambda repressor-like DNA-binding domains"/>
    <property type="match status" value="1"/>
</dbReference>
<accession>A0A1W2C957</accession>
<organism evidence="2 3">
    <name type="scientific">Papillibacter cinnamivorans DSM 12816</name>
    <dbReference type="NCBI Taxonomy" id="1122930"/>
    <lineage>
        <taxon>Bacteria</taxon>
        <taxon>Bacillati</taxon>
        <taxon>Bacillota</taxon>
        <taxon>Clostridia</taxon>
        <taxon>Eubacteriales</taxon>
        <taxon>Oscillospiraceae</taxon>
        <taxon>Papillibacter</taxon>
    </lineage>
</organism>
<evidence type="ECO:0000259" key="1">
    <source>
        <dbReference type="PROSITE" id="PS50943"/>
    </source>
</evidence>
<dbReference type="InterPro" id="IPR010982">
    <property type="entry name" value="Lambda_DNA-bd_dom_sf"/>
</dbReference>
<dbReference type="SUPFAM" id="SSF47413">
    <property type="entry name" value="lambda repressor-like DNA-binding domains"/>
    <property type="match status" value="1"/>
</dbReference>
<dbReference type="STRING" id="1122930.SAMN02745168_2638"/>
<dbReference type="RefSeq" id="WP_084235314.1">
    <property type="nucleotide sequence ID" value="NZ_FWXW01000008.1"/>
</dbReference>
<dbReference type="EMBL" id="FWXW01000008">
    <property type="protein sequence ID" value="SMC81817.1"/>
    <property type="molecule type" value="Genomic_DNA"/>
</dbReference>
<name>A0A1W2C957_9FIRM</name>
<keyword evidence="2" id="KW-0238">DNA-binding</keyword>
<evidence type="ECO:0000313" key="3">
    <source>
        <dbReference type="Proteomes" id="UP000192790"/>
    </source>
</evidence>
<gene>
    <name evidence="2" type="ORF">SAMN02745168_2638</name>
</gene>
<dbReference type="OrthoDB" id="9781521at2"/>
<dbReference type="Pfam" id="PF13443">
    <property type="entry name" value="HTH_26"/>
    <property type="match status" value="1"/>
</dbReference>
<evidence type="ECO:0000313" key="2">
    <source>
        <dbReference type="EMBL" id="SMC81817.1"/>
    </source>
</evidence>